<accession>A0A9Q3JTE5</accession>
<organism evidence="2 3">
    <name type="scientific">Austropuccinia psidii MF-1</name>
    <dbReference type="NCBI Taxonomy" id="1389203"/>
    <lineage>
        <taxon>Eukaryota</taxon>
        <taxon>Fungi</taxon>
        <taxon>Dikarya</taxon>
        <taxon>Basidiomycota</taxon>
        <taxon>Pucciniomycotina</taxon>
        <taxon>Pucciniomycetes</taxon>
        <taxon>Pucciniales</taxon>
        <taxon>Sphaerophragmiaceae</taxon>
        <taxon>Austropuccinia</taxon>
    </lineage>
</organism>
<protein>
    <recommendedName>
        <fullName evidence="4">Secreted protein</fullName>
    </recommendedName>
</protein>
<dbReference type="AlphaFoldDB" id="A0A9Q3JTE5"/>
<sequence>MFYGYFKLKIIAALGIFALSLDEIITSTENCVNEYNNDPKNLLCVNGGGTRFTCTGECYIRTSQGFGIGAFFGLSFVNCIQNKTTQKNPIIADHFVADNQNKLIYVYKAHQFIGTRKVDLQGTYTCSFKGNDNERNGLRPTCKVCTAR</sequence>
<dbReference type="EMBL" id="AVOT02084016">
    <property type="protein sequence ID" value="MBW0569235.1"/>
    <property type="molecule type" value="Genomic_DNA"/>
</dbReference>
<evidence type="ECO:0000256" key="1">
    <source>
        <dbReference type="SAM" id="SignalP"/>
    </source>
</evidence>
<feature type="chain" id="PRO_5040418353" description="Secreted protein" evidence="1">
    <location>
        <begin position="23"/>
        <end position="148"/>
    </location>
</feature>
<reference evidence="2" key="1">
    <citation type="submission" date="2021-03" db="EMBL/GenBank/DDBJ databases">
        <title>Draft genome sequence of rust myrtle Austropuccinia psidii MF-1, a brazilian biotype.</title>
        <authorList>
            <person name="Quecine M.C."/>
            <person name="Pachon D.M.R."/>
            <person name="Bonatelli M.L."/>
            <person name="Correr F.H."/>
            <person name="Franceschini L.M."/>
            <person name="Leite T.F."/>
            <person name="Margarido G.R.A."/>
            <person name="Almeida C.A."/>
            <person name="Ferrarezi J.A."/>
            <person name="Labate C.A."/>
        </authorList>
    </citation>
    <scope>NUCLEOTIDE SEQUENCE</scope>
    <source>
        <strain evidence="2">MF-1</strain>
    </source>
</reference>
<keyword evidence="1" id="KW-0732">Signal</keyword>
<name>A0A9Q3JTE5_9BASI</name>
<gene>
    <name evidence="2" type="ORF">O181_108950</name>
</gene>
<evidence type="ECO:0008006" key="4">
    <source>
        <dbReference type="Google" id="ProtNLM"/>
    </source>
</evidence>
<feature type="signal peptide" evidence="1">
    <location>
        <begin position="1"/>
        <end position="22"/>
    </location>
</feature>
<evidence type="ECO:0000313" key="2">
    <source>
        <dbReference type="EMBL" id="MBW0569235.1"/>
    </source>
</evidence>
<keyword evidence="3" id="KW-1185">Reference proteome</keyword>
<evidence type="ECO:0000313" key="3">
    <source>
        <dbReference type="Proteomes" id="UP000765509"/>
    </source>
</evidence>
<proteinExistence type="predicted"/>
<dbReference type="Proteomes" id="UP000765509">
    <property type="component" value="Unassembled WGS sequence"/>
</dbReference>
<comment type="caution">
    <text evidence="2">The sequence shown here is derived from an EMBL/GenBank/DDBJ whole genome shotgun (WGS) entry which is preliminary data.</text>
</comment>